<comment type="caution">
    <text evidence="1">The sequence shown here is derived from an EMBL/GenBank/DDBJ whole genome shotgun (WGS) entry which is preliminary data.</text>
</comment>
<evidence type="ECO:0000313" key="2">
    <source>
        <dbReference type="Proteomes" id="UP001054821"/>
    </source>
</evidence>
<dbReference type="Proteomes" id="UP001054821">
    <property type="component" value="Chromosome 1"/>
</dbReference>
<proteinExistence type="predicted"/>
<accession>A0AAD4WUT3</accession>
<keyword evidence="2" id="KW-1185">Reference proteome</keyword>
<gene>
    <name evidence="1" type="ORF">L3X38_002870</name>
</gene>
<dbReference type="AlphaFoldDB" id="A0AAD4WUT3"/>
<evidence type="ECO:0000313" key="1">
    <source>
        <dbReference type="EMBL" id="KAI5349979.1"/>
    </source>
</evidence>
<organism evidence="1 2">
    <name type="scientific">Prunus dulcis</name>
    <name type="common">Almond</name>
    <name type="synonym">Amygdalus dulcis</name>
    <dbReference type="NCBI Taxonomy" id="3755"/>
    <lineage>
        <taxon>Eukaryota</taxon>
        <taxon>Viridiplantae</taxon>
        <taxon>Streptophyta</taxon>
        <taxon>Embryophyta</taxon>
        <taxon>Tracheophyta</taxon>
        <taxon>Spermatophyta</taxon>
        <taxon>Magnoliopsida</taxon>
        <taxon>eudicotyledons</taxon>
        <taxon>Gunneridae</taxon>
        <taxon>Pentapetalae</taxon>
        <taxon>rosids</taxon>
        <taxon>fabids</taxon>
        <taxon>Rosales</taxon>
        <taxon>Rosaceae</taxon>
        <taxon>Amygdaloideae</taxon>
        <taxon>Amygdaleae</taxon>
        <taxon>Prunus</taxon>
    </lineage>
</organism>
<dbReference type="EMBL" id="JAJFAZ020000001">
    <property type="protein sequence ID" value="KAI5349979.1"/>
    <property type="molecule type" value="Genomic_DNA"/>
</dbReference>
<protein>
    <submittedName>
        <fullName evidence="1">Uncharacterized protein</fullName>
    </submittedName>
</protein>
<reference evidence="1 2" key="1">
    <citation type="journal article" date="2022" name="G3 (Bethesda)">
        <title>Whole-genome sequence and methylome profiling of the almond [Prunus dulcis (Mill.) D.A. Webb] cultivar 'Nonpareil'.</title>
        <authorList>
            <person name="D'Amico-Willman K.M."/>
            <person name="Ouma W.Z."/>
            <person name="Meulia T."/>
            <person name="Sideli G.M."/>
            <person name="Gradziel T.M."/>
            <person name="Fresnedo-Ramirez J."/>
        </authorList>
    </citation>
    <scope>NUCLEOTIDE SEQUENCE [LARGE SCALE GENOMIC DNA]</scope>
    <source>
        <strain evidence="1">Clone GOH B32 T37-40</strain>
    </source>
</reference>
<sequence>MWDLTSHTGQLLWCDNKGLLWVHGGERWLSHNVDRWIVRGVALGHHGLSHRGGFAPRALASNHGCLEGFGGLENVTPQTGSAVTQYCPARTVLFLGAHGTTSQGVTHPGIAP</sequence>
<name>A0AAD4WUT3_PRUDU</name>